<sequence>MMRFGYSLRLDFGRRYLVSKALFRWHILIEKVWQNSLLTITRMWWNW</sequence>
<dbReference type="HOGENOM" id="CLU_3170763_0_0_6"/>
<dbReference type="EMBL" id="AAOF01000015">
    <property type="protein sequence ID" value="EAR20879.1"/>
    <property type="molecule type" value="Genomic_DNA"/>
</dbReference>
<dbReference type="STRING" id="314278.NB231_03852"/>
<evidence type="ECO:0000313" key="2">
    <source>
        <dbReference type="Proteomes" id="UP000003374"/>
    </source>
</evidence>
<evidence type="ECO:0000313" key="1">
    <source>
        <dbReference type="EMBL" id="EAR20879.1"/>
    </source>
</evidence>
<dbReference type="AlphaFoldDB" id="A4BTR5"/>
<name>A4BTR5_9GAMM</name>
<accession>A4BTR5</accession>
<keyword evidence="2" id="KW-1185">Reference proteome</keyword>
<reference evidence="1 2" key="1">
    <citation type="submission" date="2006-02" db="EMBL/GenBank/DDBJ databases">
        <authorList>
            <person name="Waterbury J."/>
            <person name="Ferriera S."/>
            <person name="Johnson J."/>
            <person name="Kravitz S."/>
            <person name="Halpern A."/>
            <person name="Remington K."/>
            <person name="Beeson K."/>
            <person name="Tran B."/>
            <person name="Rogers Y.-H."/>
            <person name="Friedman R."/>
            <person name="Venter J.C."/>
        </authorList>
    </citation>
    <scope>NUCLEOTIDE SEQUENCE [LARGE SCALE GENOMIC DNA]</scope>
    <source>
        <strain evidence="1 2">Nb-231</strain>
    </source>
</reference>
<protein>
    <submittedName>
        <fullName evidence="1">Uncharacterized protein</fullName>
    </submittedName>
</protein>
<proteinExistence type="predicted"/>
<comment type="caution">
    <text evidence="1">The sequence shown here is derived from an EMBL/GenBank/DDBJ whole genome shotgun (WGS) entry which is preliminary data.</text>
</comment>
<dbReference type="Proteomes" id="UP000003374">
    <property type="component" value="Unassembled WGS sequence"/>
</dbReference>
<organism evidence="1 2">
    <name type="scientific">Nitrococcus mobilis Nb-231</name>
    <dbReference type="NCBI Taxonomy" id="314278"/>
    <lineage>
        <taxon>Bacteria</taxon>
        <taxon>Pseudomonadati</taxon>
        <taxon>Pseudomonadota</taxon>
        <taxon>Gammaproteobacteria</taxon>
        <taxon>Chromatiales</taxon>
        <taxon>Ectothiorhodospiraceae</taxon>
        <taxon>Nitrococcus</taxon>
    </lineage>
</organism>
<gene>
    <name evidence="1" type="ORF">NB231_03852</name>
</gene>